<evidence type="ECO:0008006" key="3">
    <source>
        <dbReference type="Google" id="ProtNLM"/>
    </source>
</evidence>
<feature type="region of interest" description="Disordered" evidence="1">
    <location>
        <begin position="297"/>
        <end position="320"/>
    </location>
</feature>
<feature type="region of interest" description="Disordered" evidence="1">
    <location>
        <begin position="23"/>
        <end position="51"/>
    </location>
</feature>
<name>A0A0F8VPE7_9ZZZZ</name>
<dbReference type="EMBL" id="LAZR01070028">
    <property type="protein sequence ID" value="KKK46187.1"/>
    <property type="molecule type" value="Genomic_DNA"/>
</dbReference>
<proteinExistence type="predicted"/>
<feature type="compositionally biased region" description="Basic and acidic residues" evidence="1">
    <location>
        <begin position="301"/>
        <end position="320"/>
    </location>
</feature>
<evidence type="ECO:0000313" key="2">
    <source>
        <dbReference type="EMBL" id="KKK46187.1"/>
    </source>
</evidence>
<organism evidence="2">
    <name type="scientific">marine sediment metagenome</name>
    <dbReference type="NCBI Taxonomy" id="412755"/>
    <lineage>
        <taxon>unclassified sequences</taxon>
        <taxon>metagenomes</taxon>
        <taxon>ecological metagenomes</taxon>
    </lineage>
</organism>
<dbReference type="AlphaFoldDB" id="A0A0F8VPE7"/>
<evidence type="ECO:0000256" key="1">
    <source>
        <dbReference type="SAM" id="MobiDB-lite"/>
    </source>
</evidence>
<comment type="caution">
    <text evidence="2">The sequence shown here is derived from an EMBL/GenBank/DDBJ whole genome shotgun (WGS) entry which is preliminary data.</text>
</comment>
<accession>A0A0F8VPE7</accession>
<sequence>TDLPEGVTTVKARAISGAGVASREVGSTRIAVDRSPPSLAAENAPDPERWQRSTVSVTLSGTDQANLSGMGAAPPEQPPEHGAYVAHRVDGGAVLRSRGARAVVSVSSDGLHSLTYHAVDLAGNESSRHTIPFKIDATPPEVVAFEASDPHDPRRLSVVVWDSTSGIAGGTIEMRRSGRGAWRALRTSLGQGHLSAYIDDLGRTDGTYEFRARAQDQAGNERVSDRRRDGSKKELVLPLRLASRRATSLRLHRVNDVMRRARRRISLRSAGVSCEKQIDRCTSSRWSFRNHATELSRNPTRRLESGKISRLADRPRFRQR</sequence>
<feature type="non-terminal residue" evidence="2">
    <location>
        <position position="1"/>
    </location>
</feature>
<gene>
    <name evidence="2" type="ORF">LCGC14_3164280</name>
</gene>
<reference evidence="2" key="1">
    <citation type="journal article" date="2015" name="Nature">
        <title>Complex archaea that bridge the gap between prokaryotes and eukaryotes.</title>
        <authorList>
            <person name="Spang A."/>
            <person name="Saw J.H."/>
            <person name="Jorgensen S.L."/>
            <person name="Zaremba-Niedzwiedzka K."/>
            <person name="Martijn J."/>
            <person name="Lind A.E."/>
            <person name="van Eijk R."/>
            <person name="Schleper C."/>
            <person name="Guy L."/>
            <person name="Ettema T.J."/>
        </authorList>
    </citation>
    <scope>NUCLEOTIDE SEQUENCE</scope>
</reference>
<protein>
    <recommendedName>
        <fullName evidence="3">Bacterial Ig-like domain-containing protein</fullName>
    </recommendedName>
</protein>